<keyword evidence="3 6" id="KW-0812">Transmembrane</keyword>
<dbReference type="PANTHER" id="PTHR43327">
    <property type="entry name" value="STOMATIN-LIKE PROTEIN 2, MITOCHONDRIAL"/>
    <property type="match status" value="1"/>
</dbReference>
<name>A0A6A8GC27_9EURY</name>
<organism evidence="8 9">
    <name type="scientific">Haloferax litoreum</name>
    <dbReference type="NCBI Taxonomy" id="2666140"/>
    <lineage>
        <taxon>Archaea</taxon>
        <taxon>Methanobacteriati</taxon>
        <taxon>Methanobacteriota</taxon>
        <taxon>Stenosarchaea group</taxon>
        <taxon>Halobacteria</taxon>
        <taxon>Halobacteriales</taxon>
        <taxon>Haloferacaceae</taxon>
        <taxon>Haloferax</taxon>
    </lineage>
</organism>
<feature type="domain" description="Band 7" evidence="7">
    <location>
        <begin position="31"/>
        <end position="188"/>
    </location>
</feature>
<gene>
    <name evidence="8" type="ORF">GJR96_01340</name>
</gene>
<dbReference type="GO" id="GO:0098552">
    <property type="term" value="C:side of membrane"/>
    <property type="evidence" value="ECO:0007669"/>
    <property type="project" value="UniProtKB-ARBA"/>
</dbReference>
<comment type="similarity">
    <text evidence="2">Belongs to the band 7/mec-2 family.</text>
</comment>
<feature type="compositionally biased region" description="Acidic residues" evidence="5">
    <location>
        <begin position="378"/>
        <end position="387"/>
    </location>
</feature>
<dbReference type="PANTHER" id="PTHR43327:SF10">
    <property type="entry name" value="STOMATIN-LIKE PROTEIN 2, MITOCHONDRIAL"/>
    <property type="match status" value="1"/>
</dbReference>
<dbReference type="GO" id="GO:0005886">
    <property type="term" value="C:plasma membrane"/>
    <property type="evidence" value="ECO:0007669"/>
    <property type="project" value="UniProtKB-ARBA"/>
</dbReference>
<keyword evidence="9" id="KW-1185">Reference proteome</keyword>
<dbReference type="EMBL" id="WKJO01000001">
    <property type="protein sequence ID" value="MRX20605.1"/>
    <property type="molecule type" value="Genomic_DNA"/>
</dbReference>
<protein>
    <submittedName>
        <fullName evidence="8">Phosphoesterase</fullName>
    </submittedName>
</protein>
<dbReference type="SMART" id="SM00244">
    <property type="entry name" value="PHB"/>
    <property type="match status" value="1"/>
</dbReference>
<evidence type="ECO:0000256" key="3">
    <source>
        <dbReference type="ARBA" id="ARBA00022692"/>
    </source>
</evidence>
<evidence type="ECO:0000313" key="8">
    <source>
        <dbReference type="EMBL" id="MRX20605.1"/>
    </source>
</evidence>
<evidence type="ECO:0000256" key="6">
    <source>
        <dbReference type="SAM" id="Phobius"/>
    </source>
</evidence>
<evidence type="ECO:0000313" key="9">
    <source>
        <dbReference type="Proteomes" id="UP000439022"/>
    </source>
</evidence>
<dbReference type="InterPro" id="IPR036013">
    <property type="entry name" value="Band_7/SPFH_dom_sf"/>
</dbReference>
<dbReference type="RefSeq" id="WP_151161287.1">
    <property type="nucleotide sequence ID" value="NZ_WKJO01000001.1"/>
</dbReference>
<keyword evidence="6" id="KW-0472">Membrane</keyword>
<dbReference type="InterPro" id="IPR001972">
    <property type="entry name" value="Stomatin_HflK_fam"/>
</dbReference>
<feature type="region of interest" description="Disordered" evidence="5">
    <location>
        <begin position="350"/>
        <end position="416"/>
    </location>
</feature>
<sequence length="416" mass="46125">MDLIALQLGLELGGAVAGLLVLVLAVVTVYQMVEIVDAYEKKALTVFGEYRRLLEPGINFIPPFVSRTYAFDMRTQTLDVPRQEAITRDNSPVTADAVVYIKVMDAKKAFLEVDDYKRAVSNLAQTTLRAVLGDMELDDTLNKRQEINARIRKELDEPTDEWGVRVESVEVREVNPSADVQQAMEQQTSAERRRRAMILEAQGERRSAVEKAEGEKQSNIIRAQGEKQSQILEAQGDAISTVLRAKSAESMGERAIIDKGMETLERIGQGESTTFVLPQELTSLLGRYGKQLTGSDVQDTEGLSSMQFDEETRELIGLDDIDDILGQIDQAAEMDVEQLEQEAEAIKAGAEVNNIKSPDEVIAEADEEEEPIKSPDEVVSESDESADESSSGPTNGQQRDEADEDESEMTFEKDLE</sequence>
<dbReference type="AlphaFoldDB" id="A0A6A8GC27"/>
<keyword evidence="4 6" id="KW-1133">Transmembrane helix</keyword>
<dbReference type="PRINTS" id="PR00721">
    <property type="entry name" value="STOMATIN"/>
</dbReference>
<dbReference type="SUPFAM" id="SSF117892">
    <property type="entry name" value="Band 7/SPFH domain"/>
    <property type="match status" value="1"/>
</dbReference>
<evidence type="ECO:0000256" key="2">
    <source>
        <dbReference type="ARBA" id="ARBA00008164"/>
    </source>
</evidence>
<dbReference type="InterPro" id="IPR050710">
    <property type="entry name" value="Band7/mec-2_domain"/>
</dbReference>
<dbReference type="Gene3D" id="3.30.479.30">
    <property type="entry name" value="Band 7 domain"/>
    <property type="match status" value="1"/>
</dbReference>
<accession>A0A6A8GC27</accession>
<dbReference type="Proteomes" id="UP000439022">
    <property type="component" value="Unassembled WGS sequence"/>
</dbReference>
<feature type="transmembrane region" description="Helical" evidence="6">
    <location>
        <begin position="12"/>
        <end position="33"/>
    </location>
</feature>
<evidence type="ECO:0000259" key="7">
    <source>
        <dbReference type="SMART" id="SM00244"/>
    </source>
</evidence>
<comment type="caution">
    <text evidence="8">The sequence shown here is derived from an EMBL/GenBank/DDBJ whole genome shotgun (WGS) entry which is preliminary data.</text>
</comment>
<proteinExistence type="inferred from homology"/>
<reference evidence="8 9" key="1">
    <citation type="submission" date="2019-11" db="EMBL/GenBank/DDBJ databases">
        <title>Whole genome sequence of Haloferax sp. MBLA0076.</title>
        <authorList>
            <person name="Seo M.-J."/>
            <person name="Cho E.-S."/>
        </authorList>
    </citation>
    <scope>NUCLEOTIDE SEQUENCE [LARGE SCALE GENOMIC DNA]</scope>
    <source>
        <strain evidence="8 9">MBLA0076</strain>
    </source>
</reference>
<dbReference type="InterPro" id="IPR001107">
    <property type="entry name" value="Band_7"/>
</dbReference>
<comment type="subcellular location">
    <subcellularLocation>
        <location evidence="1">Membrane</location>
        <topology evidence="1">Single-pass membrane protein</topology>
    </subcellularLocation>
</comment>
<evidence type="ECO:0000256" key="4">
    <source>
        <dbReference type="ARBA" id="ARBA00022989"/>
    </source>
</evidence>
<evidence type="ECO:0000256" key="1">
    <source>
        <dbReference type="ARBA" id="ARBA00004167"/>
    </source>
</evidence>
<evidence type="ECO:0000256" key="5">
    <source>
        <dbReference type="SAM" id="MobiDB-lite"/>
    </source>
</evidence>
<feature type="compositionally biased region" description="Acidic residues" evidence="5">
    <location>
        <begin position="361"/>
        <end position="370"/>
    </location>
</feature>
<dbReference type="FunFam" id="3.30.479.30:FF:000004">
    <property type="entry name" value="Putative membrane protease family, stomatin"/>
    <property type="match status" value="1"/>
</dbReference>
<dbReference type="Pfam" id="PF01145">
    <property type="entry name" value="Band_7"/>
    <property type="match status" value="1"/>
</dbReference>